<feature type="transmembrane region" description="Helical" evidence="5">
    <location>
        <begin position="282"/>
        <end position="303"/>
    </location>
</feature>
<protein>
    <submittedName>
        <fullName evidence="8">MFS transporter</fullName>
    </submittedName>
</protein>
<feature type="transmembrane region" description="Helical" evidence="5">
    <location>
        <begin position="315"/>
        <end position="335"/>
    </location>
</feature>
<feature type="transmembrane region" description="Helical" evidence="5">
    <location>
        <begin position="411"/>
        <end position="434"/>
    </location>
</feature>
<sequence length="489" mass="52984">MESMSSETAASLAPKIPQIAISELAATPAPNPTAIKKDAIRTSLKASTMDSVFAAVFAITTTGILLSNFLVELGASPIIFGMICSIPMVVNLIQPVGAYLSERTTSRFRYSLLTHGIARLLWMFLIIGIIFYTLGWINSQQLVVMTMVIVLLTNLLGGLGSASWLSWIATIVPRQLRGRYFGLRTSAASLTNLLCLPLAGLVVSKWPGGTLQGYGMLVFLGIFAGVVSIGCQHFQVDMNPVLQNATSVKSTHYKNVIETQLESVEKLPSENLAQSIINNNNFLMFLFYFSFWMLAFNLSAPYFNLYMLSTLKLDVSLVTLYSSIQAGANLLMLILWGKLSDKVGNRIILISVGILVAIAPLLWLGVEANFLNIWVWLPLIHILLGGTSAAVDLCNNNMQLSVAPVKQQSVYFAIAAAIGGASGALGTTIGGFIAESSFFGGIPGLFAVSALFRLVALVPLLFVQEQRGLSLAQMIQTLWIFRKKAVQTQ</sequence>
<comment type="subcellular location">
    <subcellularLocation>
        <location evidence="1">Cell membrane</location>
        <topology evidence="1">Multi-pass membrane protein</topology>
    </subcellularLocation>
</comment>
<dbReference type="RefSeq" id="WP_038090004.1">
    <property type="nucleotide sequence ID" value="NZ_JHEG04000001.1"/>
</dbReference>
<dbReference type="Gene3D" id="1.20.1250.20">
    <property type="entry name" value="MFS general substrate transporter like domains"/>
    <property type="match status" value="2"/>
</dbReference>
<feature type="transmembrane region" description="Helical" evidence="5">
    <location>
        <begin position="214"/>
        <end position="234"/>
    </location>
</feature>
<dbReference type="Proteomes" id="UP000029738">
    <property type="component" value="Unassembled WGS sequence"/>
</dbReference>
<dbReference type="GO" id="GO:0005886">
    <property type="term" value="C:plasma membrane"/>
    <property type="evidence" value="ECO:0007669"/>
    <property type="project" value="UniProtKB-SubCell"/>
</dbReference>
<reference evidence="7" key="2">
    <citation type="submission" date="2019-11" db="EMBL/GenBank/DDBJ databases">
        <title>Improved Assembly of Tolypothrix boutellei genome.</title>
        <authorList>
            <person name="Sarangi A.N."/>
            <person name="Mukherjee M."/>
            <person name="Ghosh S."/>
            <person name="Singh D."/>
            <person name="Das A."/>
            <person name="Kant S."/>
            <person name="Prusty A."/>
            <person name="Tripathy S."/>
        </authorList>
    </citation>
    <scope>NUCLEOTIDE SEQUENCE</scope>
    <source>
        <strain evidence="7">VB521301</strain>
    </source>
</reference>
<feature type="transmembrane region" description="Helical" evidence="5">
    <location>
        <begin position="120"/>
        <end position="137"/>
    </location>
</feature>
<dbReference type="GO" id="GO:0022857">
    <property type="term" value="F:transmembrane transporter activity"/>
    <property type="evidence" value="ECO:0007669"/>
    <property type="project" value="InterPro"/>
</dbReference>
<proteinExistence type="predicted"/>
<gene>
    <name evidence="8" type="ORF">DA73_0204540</name>
    <name evidence="7" type="ORF">DA73_0400024690</name>
</gene>
<evidence type="ECO:0000259" key="6">
    <source>
        <dbReference type="PROSITE" id="PS50850"/>
    </source>
</evidence>
<evidence type="ECO:0000256" key="1">
    <source>
        <dbReference type="ARBA" id="ARBA00004651"/>
    </source>
</evidence>
<feature type="transmembrane region" description="Helical" evidence="5">
    <location>
        <begin position="51"/>
        <end position="71"/>
    </location>
</feature>
<dbReference type="PROSITE" id="PS50850">
    <property type="entry name" value="MFS"/>
    <property type="match status" value="1"/>
</dbReference>
<dbReference type="InterPro" id="IPR052528">
    <property type="entry name" value="Sugar_transport-like"/>
</dbReference>
<comment type="caution">
    <text evidence="8">The sequence shown here is derived from an EMBL/GenBank/DDBJ whole genome shotgun (WGS) entry which is preliminary data.</text>
</comment>
<evidence type="ECO:0000256" key="5">
    <source>
        <dbReference type="SAM" id="Phobius"/>
    </source>
</evidence>
<evidence type="ECO:0000313" key="7">
    <source>
        <dbReference type="EMBL" id="KAF3891114.1"/>
    </source>
</evidence>
<dbReference type="EMBL" id="JHEG02000019">
    <property type="protein sequence ID" value="KIE12772.1"/>
    <property type="molecule type" value="Genomic_DNA"/>
</dbReference>
<feature type="domain" description="Major facilitator superfamily (MFS) profile" evidence="6">
    <location>
        <begin position="276"/>
        <end position="489"/>
    </location>
</feature>
<keyword evidence="2 5" id="KW-0812">Transmembrane</keyword>
<feature type="transmembrane region" description="Helical" evidence="5">
    <location>
        <begin position="181"/>
        <end position="202"/>
    </location>
</feature>
<feature type="transmembrane region" description="Helical" evidence="5">
    <location>
        <begin position="440"/>
        <end position="463"/>
    </location>
</feature>
<dbReference type="STRING" id="1479485.DA73_0204540"/>
<evidence type="ECO:0000256" key="4">
    <source>
        <dbReference type="ARBA" id="ARBA00023136"/>
    </source>
</evidence>
<feature type="transmembrane region" description="Helical" evidence="5">
    <location>
        <begin position="143"/>
        <end position="169"/>
    </location>
</feature>
<accession>A0A0C1NDA2</accession>
<keyword evidence="4 5" id="KW-0472">Membrane</keyword>
<evidence type="ECO:0000256" key="2">
    <source>
        <dbReference type="ARBA" id="ARBA00022692"/>
    </source>
</evidence>
<dbReference type="InterPro" id="IPR036259">
    <property type="entry name" value="MFS_trans_sf"/>
</dbReference>
<dbReference type="SUPFAM" id="SSF103473">
    <property type="entry name" value="MFS general substrate transporter"/>
    <property type="match status" value="1"/>
</dbReference>
<evidence type="ECO:0000256" key="3">
    <source>
        <dbReference type="ARBA" id="ARBA00022989"/>
    </source>
</evidence>
<dbReference type="OrthoDB" id="9772882at2"/>
<feature type="transmembrane region" description="Helical" evidence="5">
    <location>
        <begin position="77"/>
        <end position="100"/>
    </location>
</feature>
<feature type="transmembrane region" description="Helical" evidence="5">
    <location>
        <begin position="371"/>
        <end position="391"/>
    </location>
</feature>
<evidence type="ECO:0000313" key="8">
    <source>
        <dbReference type="EMBL" id="KIE12772.1"/>
    </source>
</evidence>
<dbReference type="Pfam" id="PF07690">
    <property type="entry name" value="MFS_1"/>
    <property type="match status" value="1"/>
</dbReference>
<dbReference type="InterPro" id="IPR011701">
    <property type="entry name" value="MFS"/>
</dbReference>
<dbReference type="AlphaFoldDB" id="A0A0C1NDA2"/>
<keyword evidence="3 5" id="KW-1133">Transmembrane helix</keyword>
<dbReference type="PANTHER" id="PTHR23526:SF2">
    <property type="entry name" value="MAJOR FACILITATOR SUPERFAMILY (MFS) PROFILE DOMAIN-CONTAINING PROTEIN"/>
    <property type="match status" value="1"/>
</dbReference>
<evidence type="ECO:0000313" key="9">
    <source>
        <dbReference type="Proteomes" id="UP000029738"/>
    </source>
</evidence>
<dbReference type="EMBL" id="JHEG04000001">
    <property type="protein sequence ID" value="KAF3891114.1"/>
    <property type="molecule type" value="Genomic_DNA"/>
</dbReference>
<name>A0A0C1NDA2_9CYAN</name>
<dbReference type="InterPro" id="IPR020846">
    <property type="entry name" value="MFS_dom"/>
</dbReference>
<organism evidence="8">
    <name type="scientific">Tolypothrix bouteillei VB521301</name>
    <dbReference type="NCBI Taxonomy" id="1479485"/>
    <lineage>
        <taxon>Bacteria</taxon>
        <taxon>Bacillati</taxon>
        <taxon>Cyanobacteriota</taxon>
        <taxon>Cyanophyceae</taxon>
        <taxon>Nostocales</taxon>
        <taxon>Tolypothrichaceae</taxon>
        <taxon>Tolypothrix</taxon>
    </lineage>
</organism>
<reference evidence="8" key="1">
    <citation type="journal article" date="2015" name="Genome Announc.">
        <title>Draft Genome Sequence of Tolypothrix boutellei Strain VB521301.</title>
        <authorList>
            <person name="Chandrababunaidu M.M."/>
            <person name="Singh D."/>
            <person name="Sen D."/>
            <person name="Bhan S."/>
            <person name="Das S."/>
            <person name="Gupta A."/>
            <person name="Adhikary S.P."/>
            <person name="Tripathy S."/>
        </authorList>
    </citation>
    <scope>NUCLEOTIDE SEQUENCE</scope>
    <source>
        <strain evidence="8">VB521301</strain>
    </source>
</reference>
<feature type="transmembrane region" description="Helical" evidence="5">
    <location>
        <begin position="347"/>
        <end position="365"/>
    </location>
</feature>
<keyword evidence="9" id="KW-1185">Reference proteome</keyword>
<dbReference type="PANTHER" id="PTHR23526">
    <property type="entry name" value="INTEGRAL MEMBRANE TRANSPORT PROTEIN-RELATED"/>
    <property type="match status" value="1"/>
</dbReference>